<feature type="transmembrane region" description="Helical" evidence="2">
    <location>
        <begin position="190"/>
        <end position="211"/>
    </location>
</feature>
<comment type="caution">
    <text evidence="3">The sequence shown here is derived from an EMBL/GenBank/DDBJ whole genome shotgun (WGS) entry which is preliminary data.</text>
</comment>
<feature type="region of interest" description="Disordered" evidence="1">
    <location>
        <begin position="273"/>
        <end position="310"/>
    </location>
</feature>
<evidence type="ECO:0000256" key="2">
    <source>
        <dbReference type="SAM" id="Phobius"/>
    </source>
</evidence>
<evidence type="ECO:0000256" key="1">
    <source>
        <dbReference type="SAM" id="MobiDB-lite"/>
    </source>
</evidence>
<keyword evidence="2" id="KW-0812">Transmembrane</keyword>
<feature type="transmembrane region" description="Helical" evidence="2">
    <location>
        <begin position="244"/>
        <end position="262"/>
    </location>
</feature>
<dbReference type="PANTHER" id="PTHR31272:SF4">
    <property type="entry name" value="CYTOCHROME C-TYPE BIOGENESIS PROTEIN HI_1454-RELATED"/>
    <property type="match status" value="1"/>
</dbReference>
<feature type="transmembrane region" description="Helical" evidence="2">
    <location>
        <begin position="116"/>
        <end position="142"/>
    </location>
</feature>
<organism evidence="3 4">
    <name type="scientific">Agrococcus pavilionensis RW1</name>
    <dbReference type="NCBI Taxonomy" id="1330458"/>
    <lineage>
        <taxon>Bacteria</taxon>
        <taxon>Bacillati</taxon>
        <taxon>Actinomycetota</taxon>
        <taxon>Actinomycetes</taxon>
        <taxon>Micrococcales</taxon>
        <taxon>Microbacteriaceae</taxon>
        <taxon>Agrococcus</taxon>
    </lineage>
</organism>
<feature type="transmembrane region" description="Helical" evidence="2">
    <location>
        <begin position="41"/>
        <end position="62"/>
    </location>
</feature>
<dbReference type="InterPro" id="IPR051790">
    <property type="entry name" value="Cytochrome_c-biogenesis_DsbD"/>
</dbReference>
<accession>U1MSD2</accession>
<dbReference type="EMBL" id="ASHR01000014">
    <property type="protein sequence ID" value="ERG64826.1"/>
    <property type="molecule type" value="Genomic_DNA"/>
</dbReference>
<gene>
    <name evidence="3" type="ORF">L332_10260</name>
</gene>
<reference evidence="3 4" key="1">
    <citation type="journal article" date="2013" name="Genome Announc.">
        <title>First draft genome sequence from a member of the genus agrococcus, isolated from modern microbialites.</title>
        <authorList>
            <person name="White R.A.III."/>
            <person name="Grassa C.J."/>
            <person name="Suttle C.A."/>
        </authorList>
    </citation>
    <scope>NUCLEOTIDE SEQUENCE [LARGE SCALE GENOMIC DNA]</scope>
    <source>
        <strain evidence="3 4">RW1</strain>
    </source>
</reference>
<proteinExistence type="predicted"/>
<keyword evidence="2" id="KW-0472">Membrane</keyword>
<protein>
    <submittedName>
        <fullName evidence="3">Uncharacterized protein</fullName>
    </submittedName>
</protein>
<keyword evidence="2" id="KW-1133">Transmembrane helix</keyword>
<feature type="transmembrane region" description="Helical" evidence="2">
    <location>
        <begin position="148"/>
        <end position="169"/>
    </location>
</feature>
<keyword evidence="4" id="KW-1185">Reference proteome</keyword>
<evidence type="ECO:0000313" key="3">
    <source>
        <dbReference type="EMBL" id="ERG64826.1"/>
    </source>
</evidence>
<dbReference type="Proteomes" id="UP000016462">
    <property type="component" value="Unassembled WGS sequence"/>
</dbReference>
<sequence>MLATVNPCGFAMLPTYLAYFIGAGSRTGGSRPLWVGVRSGAALSAGFSMVFISAGLLVAVGLRSIASAMPWAAVGIGGVLMVAGLGMLAGWRLSGSRLNLNRFLTRDKPGSGLKGAFAYGIAYAVAALSCSLALLLVVAAQATATGSLIGLLAVFAAYAAGSSVVLMLLSVSAALAHHSLARRMQRLLPLVHRLSAIALILAGLYLMLYWLPALSGGTAGSWLGFLATPISAASVAVTELVVRAWPALTGAAILAVLLAAVLSRRLRPAARTGRPARVAEDIDGDPDSCCAPDPQALEPSSGPDKQGGTQ</sequence>
<feature type="transmembrane region" description="Helical" evidence="2">
    <location>
        <begin position="68"/>
        <end position="95"/>
    </location>
</feature>
<dbReference type="PANTHER" id="PTHR31272">
    <property type="entry name" value="CYTOCHROME C-TYPE BIOGENESIS PROTEIN HI_1454-RELATED"/>
    <property type="match status" value="1"/>
</dbReference>
<name>U1MSD2_9MICO</name>
<evidence type="ECO:0000313" key="4">
    <source>
        <dbReference type="Proteomes" id="UP000016462"/>
    </source>
</evidence>
<dbReference type="AlphaFoldDB" id="U1MSD2"/>